<accession>A0A7G9VHY9</accession>
<evidence type="ECO:0000313" key="2">
    <source>
        <dbReference type="Proteomes" id="UP000516048"/>
    </source>
</evidence>
<protein>
    <submittedName>
        <fullName evidence="1">Uncharacterized protein</fullName>
    </submittedName>
</protein>
<dbReference type="EMBL" id="MT497252">
    <property type="protein sequence ID" value="QNO05895.1"/>
    <property type="molecule type" value="Genomic_DNA"/>
</dbReference>
<organism evidence="1 2">
    <name type="scientific">Rheinheimera phage vB_RspM_barba_12-7D</name>
    <dbReference type="NCBI Taxonomy" id="2743874"/>
    <lineage>
        <taxon>Viruses</taxon>
        <taxon>Duplodnaviria</taxon>
        <taxon>Heunggongvirae</taxon>
        <taxon>Uroviricota</taxon>
        <taxon>Caudoviricetes</taxon>
        <taxon>Barbavirus</taxon>
        <taxon>Barbavirus barba18A</taxon>
    </lineage>
</organism>
<gene>
    <name evidence="1" type="ORF">barba127D_phanotate1</name>
</gene>
<evidence type="ECO:0000313" key="1">
    <source>
        <dbReference type="EMBL" id="QNO05895.1"/>
    </source>
</evidence>
<dbReference type="Proteomes" id="UP000516048">
    <property type="component" value="Segment"/>
</dbReference>
<reference evidence="2" key="1">
    <citation type="submission" date="2020-05" db="EMBL/GenBank/DDBJ databases">
        <title>Genomics and ecology of novel Flavobacterium phages from the Baltic Sea.</title>
        <authorList>
            <person name="Hoetzinger M."/>
            <person name="Nilsson E."/>
            <person name="Holmfeldt K."/>
        </authorList>
    </citation>
    <scope>NUCLEOTIDE SEQUENCE [LARGE SCALE GENOMIC DNA]</scope>
</reference>
<proteinExistence type="predicted"/>
<sequence length="33" mass="3723">MTVDLPTTIDAYLGQLALINIQVESQTPVTYQW</sequence>
<name>A0A7G9VHY9_9CAUD</name>